<evidence type="ECO:0000256" key="1">
    <source>
        <dbReference type="SAM" id="Phobius"/>
    </source>
</evidence>
<organism evidence="2">
    <name type="scientific">Anguilla anguilla</name>
    <name type="common">European freshwater eel</name>
    <name type="synonym">Muraena anguilla</name>
    <dbReference type="NCBI Taxonomy" id="7936"/>
    <lineage>
        <taxon>Eukaryota</taxon>
        <taxon>Metazoa</taxon>
        <taxon>Chordata</taxon>
        <taxon>Craniata</taxon>
        <taxon>Vertebrata</taxon>
        <taxon>Euteleostomi</taxon>
        <taxon>Actinopterygii</taxon>
        <taxon>Neopterygii</taxon>
        <taxon>Teleostei</taxon>
        <taxon>Anguilliformes</taxon>
        <taxon>Anguillidae</taxon>
        <taxon>Anguilla</taxon>
    </lineage>
</organism>
<keyword evidence="1" id="KW-0812">Transmembrane</keyword>
<proteinExistence type="predicted"/>
<protein>
    <submittedName>
        <fullName evidence="2">Uncharacterized protein</fullName>
    </submittedName>
</protein>
<keyword evidence="1" id="KW-0472">Membrane</keyword>
<evidence type="ECO:0000313" key="2">
    <source>
        <dbReference type="EMBL" id="JAH71492.1"/>
    </source>
</evidence>
<accession>A0A0E9V0C7</accession>
<sequence>MVKEEMKKKESMPHICVSLNYKVCVFAYMCMSLIAYILYALHSSVTHNILQHSTDDNIEKTRAKLLEIL</sequence>
<name>A0A0E9V0C7_ANGAN</name>
<feature type="transmembrane region" description="Helical" evidence="1">
    <location>
        <begin position="21"/>
        <end position="41"/>
    </location>
</feature>
<keyword evidence="1" id="KW-1133">Transmembrane helix</keyword>
<dbReference type="AlphaFoldDB" id="A0A0E9V0C7"/>
<reference evidence="2" key="2">
    <citation type="journal article" date="2015" name="Fish Shellfish Immunol.">
        <title>Early steps in the European eel (Anguilla anguilla)-Vibrio vulnificus interaction in the gills: Role of the RtxA13 toxin.</title>
        <authorList>
            <person name="Callol A."/>
            <person name="Pajuelo D."/>
            <person name="Ebbesson L."/>
            <person name="Teles M."/>
            <person name="MacKenzie S."/>
            <person name="Amaro C."/>
        </authorList>
    </citation>
    <scope>NUCLEOTIDE SEQUENCE</scope>
</reference>
<reference evidence="2" key="1">
    <citation type="submission" date="2014-11" db="EMBL/GenBank/DDBJ databases">
        <authorList>
            <person name="Amaro Gonzalez C."/>
        </authorList>
    </citation>
    <scope>NUCLEOTIDE SEQUENCE</scope>
</reference>
<dbReference type="EMBL" id="GBXM01037085">
    <property type="protein sequence ID" value="JAH71492.1"/>
    <property type="molecule type" value="Transcribed_RNA"/>
</dbReference>